<sequence>MARGYAWTDDEDHVAVDAVTVSIGSDTRILKIAGLEFGTPSAWVYWPATLHQGEPIEPRTEGPFEDVGVALDYAEQMSDLYGFKRVVVVLQDTALWRQEWGALDGRLDGC</sequence>
<dbReference type="Proteomes" id="UP001061862">
    <property type="component" value="Chromosome"/>
</dbReference>
<keyword evidence="2" id="KW-1185">Reference proteome</keyword>
<gene>
    <name evidence="1" type="ORF">N8A98_17655</name>
</gene>
<organism evidence="1 2">
    <name type="scientific">Devosia neptuniae</name>
    <dbReference type="NCBI Taxonomy" id="191302"/>
    <lineage>
        <taxon>Bacteria</taxon>
        <taxon>Pseudomonadati</taxon>
        <taxon>Pseudomonadota</taxon>
        <taxon>Alphaproteobacteria</taxon>
        <taxon>Hyphomicrobiales</taxon>
        <taxon>Devosiaceae</taxon>
        <taxon>Devosia</taxon>
    </lineage>
</organism>
<reference evidence="1 2" key="1">
    <citation type="submission" date="2022-09" db="EMBL/GenBank/DDBJ databases">
        <title>Interaction between co-microsymbionts with complementary sets of symbiotic genes in legume-rhizobium systems.</title>
        <authorList>
            <person name="Safronova V."/>
            <person name="Sazanova A."/>
            <person name="Afonin A."/>
            <person name="Chirak E."/>
        </authorList>
    </citation>
    <scope>NUCLEOTIDE SEQUENCE [LARGE SCALE GENOMIC DNA]</scope>
    <source>
        <strain evidence="1 2">A18/4-1</strain>
    </source>
</reference>
<name>A0ABY6C9Y2_9HYPH</name>
<evidence type="ECO:0000313" key="2">
    <source>
        <dbReference type="Proteomes" id="UP001061862"/>
    </source>
</evidence>
<dbReference type="RefSeq" id="WP_262167265.1">
    <property type="nucleotide sequence ID" value="NZ_CP104965.1"/>
</dbReference>
<proteinExistence type="predicted"/>
<evidence type="ECO:0000313" key="1">
    <source>
        <dbReference type="EMBL" id="UXN69050.1"/>
    </source>
</evidence>
<accession>A0ABY6C9Y2</accession>
<dbReference type="EMBL" id="CP104965">
    <property type="protein sequence ID" value="UXN69050.1"/>
    <property type="molecule type" value="Genomic_DNA"/>
</dbReference>
<protein>
    <submittedName>
        <fullName evidence="1">Uncharacterized protein</fullName>
    </submittedName>
</protein>